<dbReference type="GO" id="GO:0006313">
    <property type="term" value="P:DNA transposition"/>
    <property type="evidence" value="ECO:0007669"/>
    <property type="project" value="UniProtKB-UniRule"/>
</dbReference>
<dbReference type="PROSITE" id="PS51900">
    <property type="entry name" value="CB"/>
    <property type="match status" value="1"/>
</dbReference>
<dbReference type="InterPro" id="IPR004107">
    <property type="entry name" value="Integrase_SAM-like_N"/>
</dbReference>
<dbReference type="GO" id="GO:0009037">
    <property type="term" value="F:tyrosine-based site-specific recombinase activity"/>
    <property type="evidence" value="ECO:0007669"/>
    <property type="project" value="UniProtKB-UniRule"/>
</dbReference>
<dbReference type="Pfam" id="PF02899">
    <property type="entry name" value="Phage_int_SAM_1"/>
    <property type="match status" value="1"/>
</dbReference>
<comment type="subunit">
    <text evidence="10">Forms a cyclic heterotetrameric complex composed of two molecules of XerC and two molecules of XerD.</text>
</comment>
<evidence type="ECO:0000256" key="7">
    <source>
        <dbReference type="ARBA" id="ARBA00023125"/>
    </source>
</evidence>
<feature type="active site" description="O-(3'-phospho-DNA)-tyrosine intermediate" evidence="10">
    <location>
        <position position="274"/>
    </location>
</feature>
<sequence length="297" mass="33637">MSDWIDAYEDYLKTEKQASANTVSSYLRDVRQFASAMEEQEHSLAQVTPLEVEGYIRRLTVLGKSPATVTRSLASIKSFYHYLLLQGEVSGNPARSVAPAKVERKLPQILTSREVELFLAQPEPTDAKGCRDRAMLELLYATGIRVSELISLDVDDLNLPGGVLKCVSRNKERIIPLYPAAIQVLNDYVHHVRPRLVENLNETALFVNMNGERMSRQGFWKLIKHYQEKAGIEKDITPHTLRHSFAAHLLENGADLRSIQEMLGHADISSTQIYSRLVNQKIKDVYRKAHPRAMKAV</sequence>
<dbReference type="InterPro" id="IPR011010">
    <property type="entry name" value="DNA_brk_join_enz"/>
</dbReference>
<evidence type="ECO:0000256" key="5">
    <source>
        <dbReference type="ARBA" id="ARBA00022829"/>
    </source>
</evidence>
<protein>
    <recommendedName>
        <fullName evidence="10">Tyrosine recombinase XerC</fullName>
    </recommendedName>
</protein>
<dbReference type="NCBIfam" id="NF001399">
    <property type="entry name" value="PRK00283.1"/>
    <property type="match status" value="1"/>
</dbReference>
<feature type="active site" evidence="10">
    <location>
        <position position="239"/>
    </location>
</feature>
<evidence type="ECO:0000256" key="9">
    <source>
        <dbReference type="ARBA" id="ARBA00023306"/>
    </source>
</evidence>
<evidence type="ECO:0000256" key="4">
    <source>
        <dbReference type="ARBA" id="ARBA00022618"/>
    </source>
</evidence>
<comment type="caution">
    <text evidence="13">The sequence shown here is derived from an EMBL/GenBank/DDBJ whole genome shotgun (WGS) entry which is preliminary data.</text>
</comment>
<dbReference type="EMBL" id="JACOPN010000004">
    <property type="protein sequence ID" value="MBC5717127.1"/>
    <property type="molecule type" value="Genomic_DNA"/>
</dbReference>
<keyword evidence="4 10" id="KW-0132">Cell division</keyword>
<dbReference type="Proteomes" id="UP000602260">
    <property type="component" value="Unassembled WGS sequence"/>
</dbReference>
<comment type="similarity">
    <text evidence="10">Belongs to the 'phage' integrase family. XerC subfamily.</text>
</comment>
<proteinExistence type="inferred from homology"/>
<evidence type="ECO:0000256" key="3">
    <source>
        <dbReference type="ARBA" id="ARBA00022490"/>
    </source>
</evidence>
<dbReference type="HAMAP" id="MF_01808">
    <property type="entry name" value="Recomb_XerC_XerD"/>
    <property type="match status" value="1"/>
</dbReference>
<dbReference type="Pfam" id="PF00589">
    <property type="entry name" value="Phage_integrase"/>
    <property type="match status" value="1"/>
</dbReference>
<dbReference type="InterPro" id="IPR050090">
    <property type="entry name" value="Tyrosine_recombinase_XerCD"/>
</dbReference>
<dbReference type="AlphaFoldDB" id="A0A8J6J4S4"/>
<keyword evidence="5 10" id="KW-0159">Chromosome partition</keyword>
<dbReference type="InterPro" id="IPR044068">
    <property type="entry name" value="CB"/>
</dbReference>
<evidence type="ECO:0000259" key="11">
    <source>
        <dbReference type="PROSITE" id="PS51898"/>
    </source>
</evidence>
<dbReference type="CDD" id="cd00798">
    <property type="entry name" value="INT_XerDC_C"/>
    <property type="match status" value="1"/>
</dbReference>
<dbReference type="InterPro" id="IPR002104">
    <property type="entry name" value="Integrase_catalytic"/>
</dbReference>
<keyword evidence="3 10" id="KW-0963">Cytoplasm</keyword>
<evidence type="ECO:0000256" key="2">
    <source>
        <dbReference type="ARBA" id="ARBA00010450"/>
    </source>
</evidence>
<comment type="similarity">
    <text evidence="2">Belongs to the 'phage' integrase family. XerD subfamily.</text>
</comment>
<evidence type="ECO:0000256" key="6">
    <source>
        <dbReference type="ARBA" id="ARBA00022908"/>
    </source>
</evidence>
<dbReference type="NCBIfam" id="TIGR02225">
    <property type="entry name" value="recomb_XerD"/>
    <property type="match status" value="1"/>
</dbReference>
<evidence type="ECO:0000256" key="8">
    <source>
        <dbReference type="ARBA" id="ARBA00023172"/>
    </source>
</evidence>
<reference evidence="13" key="1">
    <citation type="submission" date="2020-08" db="EMBL/GenBank/DDBJ databases">
        <title>Genome public.</title>
        <authorList>
            <person name="Liu C."/>
            <person name="Sun Q."/>
        </authorList>
    </citation>
    <scope>NUCLEOTIDE SEQUENCE</scope>
    <source>
        <strain evidence="13">BX5</strain>
    </source>
</reference>
<gene>
    <name evidence="13" type="primary">xerD</name>
    <name evidence="10" type="synonym">xerC</name>
    <name evidence="13" type="ORF">H8S55_07320</name>
</gene>
<dbReference type="PANTHER" id="PTHR30349">
    <property type="entry name" value="PHAGE INTEGRASE-RELATED"/>
    <property type="match status" value="1"/>
</dbReference>
<dbReference type="InterPro" id="IPR023009">
    <property type="entry name" value="Tyrosine_recombinase_XerC/XerD"/>
</dbReference>
<dbReference type="Gene3D" id="1.10.443.10">
    <property type="entry name" value="Intergrase catalytic core"/>
    <property type="match status" value="1"/>
</dbReference>
<dbReference type="GO" id="GO:0051301">
    <property type="term" value="P:cell division"/>
    <property type="evidence" value="ECO:0007669"/>
    <property type="project" value="UniProtKB-KW"/>
</dbReference>
<dbReference type="GO" id="GO:0003677">
    <property type="term" value="F:DNA binding"/>
    <property type="evidence" value="ECO:0007669"/>
    <property type="project" value="UniProtKB-UniRule"/>
</dbReference>
<feature type="active site" evidence="10">
    <location>
        <position position="265"/>
    </location>
</feature>
<feature type="domain" description="Tyr recombinase" evidence="11">
    <location>
        <begin position="105"/>
        <end position="287"/>
    </location>
</feature>
<evidence type="ECO:0000313" key="13">
    <source>
        <dbReference type="EMBL" id="MBC5717127.1"/>
    </source>
</evidence>
<comment type="caution">
    <text evidence="10">Lacks conserved residue(s) required for the propagation of feature annotation.</text>
</comment>
<evidence type="ECO:0000256" key="1">
    <source>
        <dbReference type="ARBA" id="ARBA00004496"/>
    </source>
</evidence>
<feature type="active site" evidence="10">
    <location>
        <position position="242"/>
    </location>
</feature>
<accession>A0A8J6J4S4</accession>
<dbReference type="GO" id="GO:0005737">
    <property type="term" value="C:cytoplasm"/>
    <property type="evidence" value="ECO:0007669"/>
    <property type="project" value="UniProtKB-SubCell"/>
</dbReference>
<evidence type="ECO:0000256" key="10">
    <source>
        <dbReference type="HAMAP-Rule" id="MF_01808"/>
    </source>
</evidence>
<feature type="active site" evidence="10">
    <location>
        <position position="145"/>
    </location>
</feature>
<keyword evidence="8 10" id="KW-0233">DNA recombination</keyword>
<name>A0A8J6J4S4_9FIRM</name>
<comment type="subcellular location">
    <subcellularLocation>
        <location evidence="1 10">Cytoplasm</location>
    </subcellularLocation>
</comment>
<dbReference type="InterPro" id="IPR011932">
    <property type="entry name" value="Recomb_XerD"/>
</dbReference>
<dbReference type="SUPFAM" id="SSF56349">
    <property type="entry name" value="DNA breaking-rejoining enzymes"/>
    <property type="match status" value="1"/>
</dbReference>
<feature type="domain" description="Core-binding (CB)" evidence="12">
    <location>
        <begin position="1"/>
        <end position="84"/>
    </location>
</feature>
<comment type="function">
    <text evidence="10">Site-specific tyrosine recombinase, which acts by catalyzing the cutting and rejoining of the recombining DNA molecules. The XerC-XerD complex is essential to convert dimers of the bacterial chromosome into monomers to permit their segregation at cell division. It also contributes to the segregational stability of plasmids.</text>
</comment>
<dbReference type="GO" id="GO:0007059">
    <property type="term" value="P:chromosome segregation"/>
    <property type="evidence" value="ECO:0007669"/>
    <property type="project" value="UniProtKB-UniRule"/>
</dbReference>
<dbReference type="RefSeq" id="WP_186878426.1">
    <property type="nucleotide sequence ID" value="NZ_JACOPN010000004.1"/>
</dbReference>
<keyword evidence="14" id="KW-1185">Reference proteome</keyword>
<keyword evidence="9 10" id="KW-0131">Cell cycle</keyword>
<organism evidence="13 14">
    <name type="scientific">Flintibacter faecis</name>
    <dbReference type="NCBI Taxonomy" id="2763047"/>
    <lineage>
        <taxon>Bacteria</taxon>
        <taxon>Bacillati</taxon>
        <taxon>Bacillota</taxon>
        <taxon>Clostridia</taxon>
        <taxon>Eubacteriales</taxon>
        <taxon>Flintibacter</taxon>
    </lineage>
</organism>
<dbReference type="PROSITE" id="PS51898">
    <property type="entry name" value="TYR_RECOMBINASE"/>
    <property type="match status" value="1"/>
</dbReference>
<dbReference type="InterPro" id="IPR013762">
    <property type="entry name" value="Integrase-like_cat_sf"/>
</dbReference>
<keyword evidence="6 10" id="KW-0229">DNA integration</keyword>
<dbReference type="Gene3D" id="1.10.150.130">
    <property type="match status" value="1"/>
</dbReference>
<keyword evidence="7 10" id="KW-0238">DNA-binding</keyword>
<dbReference type="PANTHER" id="PTHR30349:SF81">
    <property type="entry name" value="TYROSINE RECOMBINASE XERC"/>
    <property type="match status" value="1"/>
</dbReference>
<dbReference type="InterPro" id="IPR010998">
    <property type="entry name" value="Integrase_recombinase_N"/>
</dbReference>
<evidence type="ECO:0000313" key="14">
    <source>
        <dbReference type="Proteomes" id="UP000602260"/>
    </source>
</evidence>
<evidence type="ECO:0000259" key="12">
    <source>
        <dbReference type="PROSITE" id="PS51900"/>
    </source>
</evidence>